<dbReference type="EMBL" id="CP117411">
    <property type="protein sequence ID" value="WCT74229.1"/>
    <property type="molecule type" value="Genomic_DNA"/>
</dbReference>
<dbReference type="RefSeq" id="WP_273689100.1">
    <property type="nucleotide sequence ID" value="NZ_CP117411.1"/>
</dbReference>
<dbReference type="Proteomes" id="UP001220395">
    <property type="component" value="Chromosome"/>
</dbReference>
<organism evidence="1 2">
    <name type="scientific">Sphingomonas naphthae</name>
    <dbReference type="NCBI Taxonomy" id="1813468"/>
    <lineage>
        <taxon>Bacteria</taxon>
        <taxon>Pseudomonadati</taxon>
        <taxon>Pseudomonadota</taxon>
        <taxon>Alphaproteobacteria</taxon>
        <taxon>Sphingomonadales</taxon>
        <taxon>Sphingomonadaceae</taxon>
        <taxon>Sphingomonas</taxon>
    </lineage>
</organism>
<dbReference type="InterPro" id="IPR011990">
    <property type="entry name" value="TPR-like_helical_dom_sf"/>
</dbReference>
<keyword evidence="2" id="KW-1185">Reference proteome</keyword>
<reference evidence="1 2" key="1">
    <citation type="submission" date="2023-02" db="EMBL/GenBank/DDBJ databases">
        <title>Genome sequence of Sphingomonas naphthae.</title>
        <authorList>
            <person name="Kim S."/>
            <person name="Heo J."/>
            <person name="Kwon S.-W."/>
        </authorList>
    </citation>
    <scope>NUCLEOTIDE SEQUENCE [LARGE SCALE GENOMIC DNA]</scope>
    <source>
        <strain evidence="1 2">KACC 18716</strain>
    </source>
</reference>
<evidence type="ECO:0000313" key="2">
    <source>
        <dbReference type="Proteomes" id="UP001220395"/>
    </source>
</evidence>
<sequence>MIGWLIFLILGALVLAALWRFGGAGRAGTELVLAALLVAAAGYAWQGSPGQPGSLPRERPMALKGEDAFTLQREQLGFASVGGAADVLAASDTLYRQRLGDYAIAQLRAALNRAPGDPELLTGLGQALVRQSEGVVTPAAKLAFDRARTAAPRNPGPPYFLAMAYAQQGDLDSAERLWRDQLRTTPEDAPYFPLVLRNLLIVKATREAR</sequence>
<name>A0ABY7TQV8_9SPHN</name>
<evidence type="ECO:0000313" key="1">
    <source>
        <dbReference type="EMBL" id="WCT74229.1"/>
    </source>
</evidence>
<proteinExistence type="predicted"/>
<gene>
    <name evidence="1" type="ORF">PQ455_03075</name>
</gene>
<dbReference type="Gene3D" id="1.25.40.10">
    <property type="entry name" value="Tetratricopeptide repeat domain"/>
    <property type="match status" value="1"/>
</dbReference>
<dbReference type="SUPFAM" id="SSF48452">
    <property type="entry name" value="TPR-like"/>
    <property type="match status" value="1"/>
</dbReference>
<accession>A0ABY7TQV8</accession>
<protein>
    <submittedName>
        <fullName evidence="1">Cytochrome C biogenesis protein</fullName>
    </submittedName>
</protein>